<dbReference type="Proteomes" id="UP000067523">
    <property type="component" value="Chromosome"/>
</dbReference>
<dbReference type="PROSITE" id="PS51898">
    <property type="entry name" value="TYR_RECOMBINASE"/>
    <property type="match status" value="1"/>
</dbReference>
<gene>
    <name evidence="8" type="ORF">ATZ35_05535</name>
</gene>
<dbReference type="STRING" id="118060.ATZ35_05535"/>
<dbReference type="GO" id="GO:0016740">
    <property type="term" value="F:transferase activity"/>
    <property type="evidence" value="ECO:0007669"/>
    <property type="project" value="UniProtKB-KW"/>
</dbReference>
<keyword evidence="9" id="KW-1185">Reference proteome</keyword>
<dbReference type="GO" id="GO:0015074">
    <property type="term" value="P:DNA integration"/>
    <property type="evidence" value="ECO:0007669"/>
    <property type="project" value="UniProtKB-KW"/>
</dbReference>
<evidence type="ECO:0000256" key="2">
    <source>
        <dbReference type="ARBA" id="ARBA00022908"/>
    </source>
</evidence>
<dbReference type="InterPro" id="IPR044068">
    <property type="entry name" value="CB"/>
</dbReference>
<evidence type="ECO:0000256" key="4">
    <source>
        <dbReference type="ARBA" id="ARBA00023172"/>
    </source>
</evidence>
<dbReference type="InterPro" id="IPR050090">
    <property type="entry name" value="Tyrosine_recombinase_XerCD"/>
</dbReference>
<dbReference type="PROSITE" id="PS51900">
    <property type="entry name" value="CB"/>
    <property type="match status" value="1"/>
</dbReference>
<comment type="similarity">
    <text evidence="1">Belongs to the 'phage' integrase family.</text>
</comment>
<dbReference type="KEGG" id="erx:ATZ35_05535"/>
<evidence type="ECO:0000259" key="7">
    <source>
        <dbReference type="PROSITE" id="PS51900"/>
    </source>
</evidence>
<sequence>MARRGENIYKRKDGRWEGRYIKGRQKSGKIHYGYIYGYKYSEVKHLLILKKYEKQTNSSKSLLPYEGQLADWTNYWLDTFVRPKVKSSTYASYKNKMDVHVLSRIGSVKLQKLKQTDIDSLLKKMETQLKASSIRSIFSVLKNCLGKAVSLKLLTENPCAGLDLPKTRKKTVQALSIKDQAKLVKEISTSQKFFSIMLALQTGLRIGEICGLKWEDIDFENNTLGVNRTVLRVQVEDKGGRKTEIVEVTPKSSNSQRKVPITKALRKKLLELQKVSTSDYVISNKHKALEPRTIAYRFQIIRKKIGLEGFSFHSLRHTFATRCLEAGGNIATISSLLGHSSTKMTLDCYTNSFFTEERQLVEKLDFFK</sequence>
<dbReference type="PANTHER" id="PTHR30349:SF64">
    <property type="entry name" value="PROPHAGE INTEGRASE INTD-RELATED"/>
    <property type="match status" value="1"/>
</dbReference>
<dbReference type="InterPro" id="IPR004107">
    <property type="entry name" value="Integrase_SAM-like_N"/>
</dbReference>
<dbReference type="Pfam" id="PF00589">
    <property type="entry name" value="Phage_integrase"/>
    <property type="match status" value="1"/>
</dbReference>
<name>A0A0U2XCP1_9ENTE</name>
<dbReference type="Gene3D" id="1.10.443.10">
    <property type="entry name" value="Intergrase catalytic core"/>
    <property type="match status" value="1"/>
</dbReference>
<proteinExistence type="inferred from homology"/>
<keyword evidence="3 5" id="KW-0238">DNA-binding</keyword>
<dbReference type="InterPro" id="IPR002104">
    <property type="entry name" value="Integrase_catalytic"/>
</dbReference>
<keyword evidence="4" id="KW-0233">DNA recombination</keyword>
<keyword evidence="2" id="KW-0229">DNA integration</keyword>
<dbReference type="InterPro" id="IPR013762">
    <property type="entry name" value="Integrase-like_cat_sf"/>
</dbReference>
<dbReference type="InterPro" id="IPR010998">
    <property type="entry name" value="Integrase_recombinase_N"/>
</dbReference>
<dbReference type="GO" id="GO:0006310">
    <property type="term" value="P:DNA recombination"/>
    <property type="evidence" value="ECO:0007669"/>
    <property type="project" value="UniProtKB-KW"/>
</dbReference>
<evidence type="ECO:0000256" key="3">
    <source>
        <dbReference type="ARBA" id="ARBA00023125"/>
    </source>
</evidence>
<evidence type="ECO:0000313" key="8">
    <source>
        <dbReference type="EMBL" id="ALS38759.1"/>
    </source>
</evidence>
<dbReference type="GO" id="GO:0003677">
    <property type="term" value="F:DNA binding"/>
    <property type="evidence" value="ECO:0007669"/>
    <property type="project" value="UniProtKB-UniRule"/>
</dbReference>
<feature type="domain" description="Core-binding (CB)" evidence="7">
    <location>
        <begin position="67"/>
        <end position="149"/>
    </location>
</feature>
<evidence type="ECO:0000259" key="6">
    <source>
        <dbReference type="PROSITE" id="PS51898"/>
    </source>
</evidence>
<dbReference type="EMBL" id="CP013655">
    <property type="protein sequence ID" value="ALS38759.1"/>
    <property type="molecule type" value="Genomic_DNA"/>
</dbReference>
<dbReference type="InterPro" id="IPR011010">
    <property type="entry name" value="DNA_brk_join_enz"/>
</dbReference>
<evidence type="ECO:0000256" key="1">
    <source>
        <dbReference type="ARBA" id="ARBA00008857"/>
    </source>
</evidence>
<feature type="domain" description="Tyr recombinase" evidence="6">
    <location>
        <begin position="170"/>
        <end position="362"/>
    </location>
</feature>
<dbReference type="SUPFAM" id="SSF56349">
    <property type="entry name" value="DNA breaking-rejoining enzymes"/>
    <property type="match status" value="1"/>
</dbReference>
<protein>
    <submittedName>
        <fullName evidence="8">Amino transferase</fullName>
    </submittedName>
</protein>
<dbReference type="PANTHER" id="PTHR30349">
    <property type="entry name" value="PHAGE INTEGRASE-RELATED"/>
    <property type="match status" value="1"/>
</dbReference>
<evidence type="ECO:0000313" key="9">
    <source>
        <dbReference type="Proteomes" id="UP000067523"/>
    </source>
</evidence>
<reference evidence="9" key="1">
    <citation type="submission" date="2015-12" db="EMBL/GenBank/DDBJ databases">
        <authorList>
            <person name="Lauer A."/>
            <person name="Humrighouse B."/>
            <person name="Loparev V."/>
            <person name="Shewmaker P.L."/>
            <person name="Whitney A.M."/>
            <person name="McLaughlin R.W."/>
        </authorList>
    </citation>
    <scope>NUCLEOTIDE SEQUENCE [LARGE SCALE GENOMIC DNA]</scope>
    <source>
        <strain evidence="9">LMG 26678</strain>
    </source>
</reference>
<keyword evidence="8" id="KW-0808">Transferase</keyword>
<dbReference type="AlphaFoldDB" id="A0A0U2XCP1"/>
<dbReference type="Pfam" id="PF14659">
    <property type="entry name" value="Phage_int_SAM_3"/>
    <property type="match status" value="1"/>
</dbReference>
<dbReference type="Gene3D" id="1.10.150.130">
    <property type="match status" value="1"/>
</dbReference>
<evidence type="ECO:0000256" key="5">
    <source>
        <dbReference type="PROSITE-ProRule" id="PRU01248"/>
    </source>
</evidence>
<organism evidence="8 9">
    <name type="scientific">Enterococcus rotai</name>
    <dbReference type="NCBI Taxonomy" id="118060"/>
    <lineage>
        <taxon>Bacteria</taxon>
        <taxon>Bacillati</taxon>
        <taxon>Bacillota</taxon>
        <taxon>Bacilli</taxon>
        <taxon>Lactobacillales</taxon>
        <taxon>Enterococcaceae</taxon>
        <taxon>Enterococcus</taxon>
    </lineage>
</organism>
<accession>A0A0U2XCP1</accession>
<dbReference type="CDD" id="cd01189">
    <property type="entry name" value="INT_ICEBs1_C_like"/>
    <property type="match status" value="1"/>
</dbReference>